<accession>A0ABV6QEI8</accession>
<dbReference type="Gene3D" id="1.25.40.10">
    <property type="entry name" value="Tetratricopeptide repeat domain"/>
    <property type="match status" value="1"/>
</dbReference>
<dbReference type="Proteomes" id="UP001589890">
    <property type="component" value="Unassembled WGS sequence"/>
</dbReference>
<evidence type="ECO:0000313" key="1">
    <source>
        <dbReference type="EMBL" id="MFC0623044.1"/>
    </source>
</evidence>
<reference evidence="1 2" key="1">
    <citation type="submission" date="2024-09" db="EMBL/GenBank/DDBJ databases">
        <authorList>
            <person name="Sun Q."/>
            <person name="Mori K."/>
        </authorList>
    </citation>
    <scope>NUCLEOTIDE SEQUENCE [LARGE SCALE GENOMIC DNA]</scope>
    <source>
        <strain evidence="1 2">CGMCC 1.15906</strain>
    </source>
</reference>
<dbReference type="InterPro" id="IPR011990">
    <property type="entry name" value="TPR-like_helical_dom_sf"/>
</dbReference>
<dbReference type="SUPFAM" id="SSF48452">
    <property type="entry name" value="TPR-like"/>
    <property type="match status" value="1"/>
</dbReference>
<evidence type="ECO:0000313" key="2">
    <source>
        <dbReference type="Proteomes" id="UP001589890"/>
    </source>
</evidence>
<comment type="caution">
    <text evidence="1">The sequence shown here is derived from an EMBL/GenBank/DDBJ whole genome shotgun (WGS) entry which is preliminary data.</text>
</comment>
<proteinExistence type="predicted"/>
<protein>
    <recommendedName>
        <fullName evidence="3">Tetratricopeptide repeat protein</fullName>
    </recommendedName>
</protein>
<gene>
    <name evidence="1" type="ORF">ACFFGN_03165</name>
</gene>
<sequence>MAKLGMETVTTAAEGLLRGGQWEAARHLLATAVPENSAERLKLAKAQAELAVDQDFFQGTDTAPAKLDVLAGFVDAEDQWDFDLLQLRYDYFDALFHPDERTPDTGDLLAARAAELRQTAVDDRRAGTVSFYCGLIEDNLRGDSPKAFPYYSEALALGEKAGDDLLVGFALRHLGDHAHMSGDLELARTQWERSTEVRQAAGHVLGVLAQQILLARLTVDEGDPAAARGIATEVRRWGAVLEIDWLVRQADELLA</sequence>
<keyword evidence="2" id="KW-1185">Reference proteome</keyword>
<name>A0ABV6QEI8_9ACTN</name>
<dbReference type="RefSeq" id="WP_380043734.1">
    <property type="nucleotide sequence ID" value="NZ_JBHLTC010000002.1"/>
</dbReference>
<organism evidence="1 2">
    <name type="scientific">Kribbella deserti</name>
    <dbReference type="NCBI Taxonomy" id="1926257"/>
    <lineage>
        <taxon>Bacteria</taxon>
        <taxon>Bacillati</taxon>
        <taxon>Actinomycetota</taxon>
        <taxon>Actinomycetes</taxon>
        <taxon>Propionibacteriales</taxon>
        <taxon>Kribbellaceae</taxon>
        <taxon>Kribbella</taxon>
    </lineage>
</organism>
<dbReference type="EMBL" id="JBHLTC010000002">
    <property type="protein sequence ID" value="MFC0623044.1"/>
    <property type="molecule type" value="Genomic_DNA"/>
</dbReference>
<evidence type="ECO:0008006" key="3">
    <source>
        <dbReference type="Google" id="ProtNLM"/>
    </source>
</evidence>